<dbReference type="OrthoDB" id="9861687at2"/>
<dbReference type="RefSeq" id="WP_103128059.1">
    <property type="nucleotide sequence ID" value="NZ_BFAG01000002.1"/>
</dbReference>
<feature type="region of interest" description="Disordered" evidence="1">
    <location>
        <begin position="1"/>
        <end position="51"/>
    </location>
</feature>
<evidence type="ECO:0000256" key="1">
    <source>
        <dbReference type="SAM" id="MobiDB-lite"/>
    </source>
</evidence>
<dbReference type="Proteomes" id="UP000236569">
    <property type="component" value="Unassembled WGS sequence"/>
</dbReference>
<proteinExistence type="predicted"/>
<dbReference type="AlphaFoldDB" id="A0A2I9CSF1"/>
<name>A0A2I9CSF1_9DEIO</name>
<sequence length="119" mass="12706">MKGGLTAPGLTEPQIEPTPDEDDGRDGLPCAARHGTRPVQQTTGGTFLGDTFIAGPQDDTVEMERRSAALAMDAVFRTTSLAALVVPGYPVPEPVRSLLQDDVGRCRERARFALDDLIA</sequence>
<accession>A0A2I9CSF1</accession>
<keyword evidence="3" id="KW-1185">Reference proteome</keyword>
<gene>
    <name evidence="2" type="ORF">DAERI_020151</name>
</gene>
<comment type="caution">
    <text evidence="2">The sequence shown here is derived from an EMBL/GenBank/DDBJ whole genome shotgun (WGS) entry which is preliminary data.</text>
</comment>
<reference evidence="3" key="1">
    <citation type="submission" date="2018-01" db="EMBL/GenBank/DDBJ databases">
        <title>Draft Genome Sequence of the Radioresistant Bacterium Deinococcus aerius TR0125, Isolated from the Higher Atmosphere above Japan.</title>
        <authorList>
            <person name="Satoh K."/>
            <person name="Arai H."/>
            <person name="Sanzen T."/>
            <person name="Kawaguchi Y."/>
            <person name="Hayashi H."/>
            <person name="Yokobori S."/>
            <person name="Yamagishi A."/>
            <person name="Oono Y."/>
            <person name="Narumi I."/>
        </authorList>
    </citation>
    <scope>NUCLEOTIDE SEQUENCE [LARGE SCALE GENOMIC DNA]</scope>
    <source>
        <strain evidence="3">TR0125</strain>
    </source>
</reference>
<organism evidence="2 3">
    <name type="scientific">Deinococcus aerius</name>
    <dbReference type="NCBI Taxonomy" id="200253"/>
    <lineage>
        <taxon>Bacteria</taxon>
        <taxon>Thermotogati</taxon>
        <taxon>Deinococcota</taxon>
        <taxon>Deinococci</taxon>
        <taxon>Deinococcales</taxon>
        <taxon>Deinococcaceae</taxon>
        <taxon>Deinococcus</taxon>
    </lineage>
</organism>
<protein>
    <submittedName>
        <fullName evidence="2">Uncharacterized protein</fullName>
    </submittedName>
</protein>
<dbReference type="EMBL" id="BFAG01000002">
    <property type="protein sequence ID" value="GBF04554.1"/>
    <property type="molecule type" value="Genomic_DNA"/>
</dbReference>
<evidence type="ECO:0000313" key="2">
    <source>
        <dbReference type="EMBL" id="GBF04554.1"/>
    </source>
</evidence>
<evidence type="ECO:0000313" key="3">
    <source>
        <dbReference type="Proteomes" id="UP000236569"/>
    </source>
</evidence>